<evidence type="ECO:0000313" key="2">
    <source>
        <dbReference type="EMBL" id="RXH54881.1"/>
    </source>
</evidence>
<dbReference type="Gene3D" id="1.10.260.40">
    <property type="entry name" value="lambda repressor-like DNA-binding domains"/>
    <property type="match status" value="1"/>
</dbReference>
<keyword evidence="1" id="KW-0812">Transmembrane</keyword>
<dbReference type="PANTHER" id="PTHR34475:SF1">
    <property type="entry name" value="CYTOSKELETON PROTEIN RODZ"/>
    <property type="match status" value="1"/>
</dbReference>
<keyword evidence="1" id="KW-1133">Transmembrane helix</keyword>
<evidence type="ECO:0000256" key="1">
    <source>
        <dbReference type="SAM" id="Phobius"/>
    </source>
</evidence>
<comment type="caution">
    <text evidence="2">The sequence shown here is derived from an EMBL/GenBank/DDBJ whole genome shotgun (WGS) entry which is preliminary data.</text>
</comment>
<protein>
    <recommendedName>
        <fullName evidence="4">Helix-turn-helix domain-containing protein</fullName>
    </recommendedName>
</protein>
<dbReference type="PANTHER" id="PTHR34475">
    <property type="match status" value="1"/>
</dbReference>
<feature type="transmembrane region" description="Helical" evidence="1">
    <location>
        <begin position="95"/>
        <end position="116"/>
    </location>
</feature>
<evidence type="ECO:0008006" key="4">
    <source>
        <dbReference type="Google" id="ProtNLM"/>
    </source>
</evidence>
<dbReference type="AlphaFoldDB" id="A0A4Q0T061"/>
<sequence>MAVEDICAATKVSPQNVRALEAGEYAQLPGGVFRKGILRSYLSALGMEEAVWIERFEQSCREVGLGGDGDRDWVQFAENVKKSRSTEQPGMGLRWVGVAILMVMLWAIVWLAWHLVQHRQMELRQNAQIVSAPDSTPADAR</sequence>
<dbReference type="GO" id="GO:0003677">
    <property type="term" value="F:DNA binding"/>
    <property type="evidence" value="ECO:0007669"/>
    <property type="project" value="InterPro"/>
</dbReference>
<proteinExistence type="predicted"/>
<evidence type="ECO:0000313" key="3">
    <source>
        <dbReference type="Proteomes" id="UP000289437"/>
    </source>
</evidence>
<gene>
    <name evidence="2" type="ORF">GRAN_3985</name>
</gene>
<keyword evidence="3" id="KW-1185">Reference proteome</keyword>
<organism evidence="2 3">
    <name type="scientific">Granulicella sibirica</name>
    <dbReference type="NCBI Taxonomy" id="2479048"/>
    <lineage>
        <taxon>Bacteria</taxon>
        <taxon>Pseudomonadati</taxon>
        <taxon>Acidobacteriota</taxon>
        <taxon>Terriglobia</taxon>
        <taxon>Terriglobales</taxon>
        <taxon>Acidobacteriaceae</taxon>
        <taxon>Granulicella</taxon>
    </lineage>
</organism>
<dbReference type="Pfam" id="PF13413">
    <property type="entry name" value="HTH_25"/>
    <property type="match status" value="1"/>
</dbReference>
<accession>A0A4Q0T061</accession>
<keyword evidence="1" id="KW-0472">Membrane</keyword>
<name>A0A4Q0T061_9BACT</name>
<reference evidence="3" key="2">
    <citation type="submission" date="2019-02" db="EMBL/GenBank/DDBJ databases">
        <title>Granulicella sibirica sp. nov., a psychrotolerant acidobacterium isolated from an organic soil layer in forested tundra, West Siberia.</title>
        <authorList>
            <person name="Oshkin I.Y."/>
            <person name="Kulichevskaya I.S."/>
            <person name="Rijpstra W.I.C."/>
            <person name="Sinninghe Damste J.S."/>
            <person name="Rakitin A.L."/>
            <person name="Ravin N.V."/>
            <person name="Dedysh S.N."/>
        </authorList>
    </citation>
    <scope>NUCLEOTIDE SEQUENCE [LARGE SCALE GENOMIC DNA]</scope>
    <source>
        <strain evidence="3">AF10</strain>
    </source>
</reference>
<reference evidence="2 3" key="1">
    <citation type="submission" date="2018-11" db="EMBL/GenBank/DDBJ databases">
        <authorList>
            <person name="Mardanov A.V."/>
            <person name="Ravin N.V."/>
            <person name="Dedysh S.N."/>
        </authorList>
    </citation>
    <scope>NUCLEOTIDE SEQUENCE [LARGE SCALE GENOMIC DNA]</scope>
    <source>
        <strain evidence="2 3">AF10</strain>
    </source>
</reference>
<dbReference type="InterPro" id="IPR010982">
    <property type="entry name" value="Lambda_DNA-bd_dom_sf"/>
</dbReference>
<dbReference type="Proteomes" id="UP000289437">
    <property type="component" value="Unassembled WGS sequence"/>
</dbReference>
<dbReference type="EMBL" id="RDSM01000003">
    <property type="protein sequence ID" value="RXH54881.1"/>
    <property type="molecule type" value="Genomic_DNA"/>
</dbReference>
<dbReference type="InterPro" id="IPR050400">
    <property type="entry name" value="Bact_Cytoskel_RodZ"/>
</dbReference>